<organism evidence="1 2">
    <name type="scientific">Mesomycoplasma neurolyticum</name>
    <dbReference type="NCBI Taxonomy" id="2120"/>
    <lineage>
        <taxon>Bacteria</taxon>
        <taxon>Bacillati</taxon>
        <taxon>Mycoplasmatota</taxon>
        <taxon>Mycoplasmoidales</taxon>
        <taxon>Metamycoplasmataceae</taxon>
        <taxon>Mesomycoplasma</taxon>
    </lineage>
</organism>
<geneLocation type="plasmid" evidence="1">
    <name>2</name>
</geneLocation>
<dbReference type="KEGG" id="mnu:NCTC10166_00834"/>
<dbReference type="OrthoDB" id="9805159at2"/>
<sequence length="60" mass="7053">MLQSNIKKIGKSTEFYDGWMMKNPQEADKYLTSGANKALDAVYDSTHWKNNWFTYEDVEI</sequence>
<proteinExistence type="predicted"/>
<keyword evidence="2" id="KW-1185">Reference proteome</keyword>
<gene>
    <name evidence="1" type="ORF">NCTC10166_00834</name>
</gene>
<evidence type="ECO:0000313" key="1">
    <source>
        <dbReference type="EMBL" id="VEU59848.1"/>
    </source>
</evidence>
<name>A0A449A6I7_9BACT</name>
<dbReference type="Proteomes" id="UP000289440">
    <property type="component" value="Plasmid 2"/>
</dbReference>
<dbReference type="AlphaFoldDB" id="A0A449A6I7"/>
<evidence type="ECO:0000313" key="2">
    <source>
        <dbReference type="Proteomes" id="UP000289440"/>
    </source>
</evidence>
<reference evidence="1 2" key="1">
    <citation type="submission" date="2019-01" db="EMBL/GenBank/DDBJ databases">
        <authorList>
            <consortium name="Pathogen Informatics"/>
        </authorList>
    </citation>
    <scope>NUCLEOTIDE SEQUENCE [LARGE SCALE GENOMIC DNA]</scope>
    <source>
        <strain evidence="1 2">NCTC10166</strain>
        <plasmid evidence="2">2</plasmid>
    </source>
</reference>
<dbReference type="EMBL" id="LR214952">
    <property type="protein sequence ID" value="VEU59848.1"/>
    <property type="molecule type" value="Genomic_DNA"/>
</dbReference>
<accession>A0A449A6I7</accession>
<keyword evidence="1" id="KW-0614">Plasmid</keyword>
<dbReference type="RefSeq" id="WP_129720232.1">
    <property type="nucleotide sequence ID" value="NZ_LR214952.1"/>
</dbReference>
<protein>
    <submittedName>
        <fullName evidence="1">Uncharacterized protein</fullName>
    </submittedName>
</protein>